<name>A0AAX3V3T6_RHOER</name>
<dbReference type="Pfam" id="PF01613">
    <property type="entry name" value="Flavin_Reduct"/>
    <property type="match status" value="1"/>
</dbReference>
<dbReference type="InterPro" id="IPR002563">
    <property type="entry name" value="Flavin_Rdtase-like_dom"/>
</dbReference>
<gene>
    <name evidence="2" type="ORF">QIE55_22575</name>
</gene>
<dbReference type="GO" id="GO:0010181">
    <property type="term" value="F:FMN binding"/>
    <property type="evidence" value="ECO:0007669"/>
    <property type="project" value="InterPro"/>
</dbReference>
<dbReference type="SUPFAM" id="SSF50475">
    <property type="entry name" value="FMN-binding split barrel"/>
    <property type="match status" value="1"/>
</dbReference>
<dbReference type="Proteomes" id="UP001230933">
    <property type="component" value="Chromosome"/>
</dbReference>
<proteinExistence type="predicted"/>
<sequence>MNDPQGNRALCFREAMAHVCSPRLPDAPIWIVCTVDAVVDGGDHKIVTGSVDDAWHCEANPLTYHRRVFGTHSPS</sequence>
<reference evidence="2" key="1">
    <citation type="submission" date="2023-08" db="EMBL/GenBank/DDBJ databases">
        <title>Isolation and Characterization of Rhodococcus erythropolis MGMM8.</title>
        <authorList>
            <person name="Diabankana R.G.C."/>
            <person name="Afordoanyi D.M."/>
            <person name="Validov S.Z."/>
        </authorList>
    </citation>
    <scope>NUCLEOTIDE SEQUENCE</scope>
    <source>
        <strain evidence="2">MGMM8</strain>
    </source>
</reference>
<dbReference type="RefSeq" id="WP_223257974.1">
    <property type="nucleotide sequence ID" value="NZ_CP011295.1"/>
</dbReference>
<organism evidence="2 3">
    <name type="scientific">Rhodococcus erythropolis</name>
    <name type="common">Arthrobacter picolinophilus</name>
    <dbReference type="NCBI Taxonomy" id="1833"/>
    <lineage>
        <taxon>Bacteria</taxon>
        <taxon>Bacillati</taxon>
        <taxon>Actinomycetota</taxon>
        <taxon>Actinomycetes</taxon>
        <taxon>Mycobacteriales</taxon>
        <taxon>Nocardiaceae</taxon>
        <taxon>Rhodococcus</taxon>
        <taxon>Rhodococcus erythropolis group</taxon>
    </lineage>
</organism>
<evidence type="ECO:0000313" key="2">
    <source>
        <dbReference type="EMBL" id="WGV48301.2"/>
    </source>
</evidence>
<feature type="domain" description="Flavin reductase like" evidence="1">
    <location>
        <begin position="14"/>
        <end position="70"/>
    </location>
</feature>
<protein>
    <submittedName>
        <fullName evidence="2">Flavin reductase</fullName>
    </submittedName>
</protein>
<evidence type="ECO:0000259" key="1">
    <source>
        <dbReference type="Pfam" id="PF01613"/>
    </source>
</evidence>
<dbReference type="GO" id="GO:0016646">
    <property type="term" value="F:oxidoreductase activity, acting on the CH-NH group of donors, NAD or NADP as acceptor"/>
    <property type="evidence" value="ECO:0007669"/>
    <property type="project" value="UniProtKB-ARBA"/>
</dbReference>
<evidence type="ECO:0000313" key="3">
    <source>
        <dbReference type="Proteomes" id="UP001230933"/>
    </source>
</evidence>
<accession>A0AAX3V3T6</accession>
<dbReference type="Gene3D" id="2.30.110.10">
    <property type="entry name" value="Electron Transport, Fmn-binding Protein, Chain A"/>
    <property type="match status" value="1"/>
</dbReference>
<dbReference type="InterPro" id="IPR012349">
    <property type="entry name" value="Split_barrel_FMN-bd"/>
</dbReference>
<dbReference type="EMBL" id="CP124545">
    <property type="protein sequence ID" value="WGV48301.2"/>
    <property type="molecule type" value="Genomic_DNA"/>
</dbReference>
<dbReference type="AlphaFoldDB" id="A0AAX3V3T6"/>